<dbReference type="InParanoid" id="A0A1Q6DSW8"/>
<name>A0A1Q6DSW8_METT1</name>
<gene>
    <name evidence="1" type="ORF">BTN85_2115</name>
</gene>
<proteinExistence type="predicted"/>
<evidence type="ECO:0000313" key="1">
    <source>
        <dbReference type="EMBL" id="OKY77464.1"/>
    </source>
</evidence>
<dbReference type="EMBL" id="MSDW01000002">
    <property type="protein sequence ID" value="OKY77464.1"/>
    <property type="molecule type" value="Genomic_DNA"/>
</dbReference>
<dbReference type="Pfam" id="PF26259">
    <property type="entry name" value="DUF8063"/>
    <property type="match status" value="1"/>
</dbReference>
<comment type="caution">
    <text evidence="1">The sequence shown here is derived from an EMBL/GenBank/DDBJ whole genome shotgun (WGS) entry which is preliminary data.</text>
</comment>
<keyword evidence="2" id="KW-1185">Reference proteome</keyword>
<dbReference type="AlphaFoldDB" id="A0A1Q6DSW8"/>
<evidence type="ECO:0000313" key="2">
    <source>
        <dbReference type="Proteomes" id="UP000185744"/>
    </source>
</evidence>
<accession>A0A1Q6DSW8</accession>
<sequence length="170" mass="19244">MATNLKRVGLVLSILFILTSTAQTVHGDIDHKFRIDKNTEIIDYQYKEHEEVFQVTIRSSYRQQIAAHELPHTLNDGINRIEKKTRTLKPGINKYSFQVSDGRKVGLTISTNLGTVSIVKAQEPEVIEEPATWRDVQTSAIAGLITGLTMPFVLALAKKHEKPIKPKRWI</sequence>
<organism evidence="1 2">
    <name type="scientific">Methanohalarchaeum thermophilum</name>
    <dbReference type="NCBI Taxonomy" id="1903181"/>
    <lineage>
        <taxon>Archaea</taxon>
        <taxon>Methanobacteriati</taxon>
        <taxon>Methanobacteriota</taxon>
        <taxon>Methanonatronarchaeia</taxon>
        <taxon>Methanonatronarchaeales</taxon>
        <taxon>Methanonatronarchaeaceae</taxon>
        <taxon>Candidatus Methanohalarchaeum</taxon>
    </lineage>
</organism>
<protein>
    <submittedName>
        <fullName evidence="1">Spindle-shaped haloviruses associated protein</fullName>
    </submittedName>
</protein>
<reference evidence="1" key="1">
    <citation type="submission" date="2016-12" db="EMBL/GenBank/DDBJ databases">
        <title>Discovery of methanogenic haloarchaea.</title>
        <authorList>
            <person name="Sorokin D.Y."/>
            <person name="Makarova K.S."/>
            <person name="Abbas B."/>
            <person name="Ferrer M."/>
            <person name="Golyshin P.N."/>
        </authorList>
    </citation>
    <scope>NUCLEOTIDE SEQUENCE [LARGE SCALE GENOMIC DNA]</scope>
    <source>
        <strain evidence="1">HMET1</strain>
    </source>
</reference>
<dbReference type="STRING" id="1903181.BTN85_2115"/>
<dbReference type="Proteomes" id="UP000185744">
    <property type="component" value="Unassembled WGS sequence"/>
</dbReference>
<dbReference type="InterPro" id="IPR058376">
    <property type="entry name" value="DUF8063"/>
</dbReference>